<keyword evidence="3" id="KW-0862">Zinc</keyword>
<keyword evidence="2" id="KW-0378">Hydrolase</keyword>
<evidence type="ECO:0000313" key="6">
    <source>
        <dbReference type="Proteomes" id="UP000716004"/>
    </source>
</evidence>
<evidence type="ECO:0000256" key="1">
    <source>
        <dbReference type="ARBA" id="ARBA00022723"/>
    </source>
</evidence>
<feature type="non-terminal residue" evidence="5">
    <location>
        <position position="382"/>
    </location>
</feature>
<dbReference type="GO" id="GO:0046872">
    <property type="term" value="F:metal ion binding"/>
    <property type="evidence" value="ECO:0007669"/>
    <property type="project" value="UniProtKB-KW"/>
</dbReference>
<evidence type="ECO:0000259" key="4">
    <source>
        <dbReference type="Pfam" id="PF01979"/>
    </source>
</evidence>
<evidence type="ECO:0000313" key="5">
    <source>
        <dbReference type="EMBL" id="MBX8632417.1"/>
    </source>
</evidence>
<evidence type="ECO:0000256" key="2">
    <source>
        <dbReference type="ARBA" id="ARBA00022801"/>
    </source>
</evidence>
<dbReference type="GO" id="GO:0016814">
    <property type="term" value="F:hydrolase activity, acting on carbon-nitrogen (but not peptide) bonds, in cyclic amidines"/>
    <property type="evidence" value="ECO:0007669"/>
    <property type="project" value="UniProtKB-ARBA"/>
</dbReference>
<feature type="domain" description="Amidohydrolase-related" evidence="4">
    <location>
        <begin position="33"/>
        <end position="380"/>
    </location>
</feature>
<keyword evidence="1" id="KW-0479">Metal-binding</keyword>
<evidence type="ECO:0000256" key="3">
    <source>
        <dbReference type="ARBA" id="ARBA00022833"/>
    </source>
</evidence>
<dbReference type="InterPro" id="IPR050287">
    <property type="entry name" value="MTA/SAH_deaminase"/>
</dbReference>
<dbReference type="InterPro" id="IPR032466">
    <property type="entry name" value="Metal_Hydrolase"/>
</dbReference>
<reference evidence="5" key="1">
    <citation type="submission" date="2021-04" db="EMBL/GenBank/DDBJ databases">
        <title>Genomic insights into ecological role and evolution of a novel Thermoplasmata order Candidatus Sysuiplasmatales.</title>
        <authorList>
            <person name="Yuan Y."/>
        </authorList>
    </citation>
    <scope>NUCLEOTIDE SEQUENCE</scope>
    <source>
        <strain evidence="5">YP2-bin.285</strain>
    </source>
</reference>
<comment type="caution">
    <text evidence="5">The sequence shown here is derived from an EMBL/GenBank/DDBJ whole genome shotgun (WGS) entry which is preliminary data.</text>
</comment>
<dbReference type="PANTHER" id="PTHR43794">
    <property type="entry name" value="AMINOHYDROLASE SSNA-RELATED"/>
    <property type="match status" value="1"/>
</dbReference>
<sequence>MTEGNVYIEDGVITEIGNTSRRDDLVVDAGGGIVMPGLINTHTHVAMTEFRGIVDDMNLEGFIDRTFKLDRNRQNESIQLSTELSLAEMILSGTTSFFDLYYSEDVIASVCEKMRMRSFLSWVTLDSDKTTQKGEPLSNAENFIKRYRGKPLIVPSVGLQGVYVCSRETCEGAAEIASKYSCTLHMHLSETRTEVYNHERDHGMRPVEWLSSFPFFRENRVVAAHGAWLTKNEMNILKRFSVSVAHCARSNMKLGSGIAPVLELMEGGVNVGIGTDSATTSNNLDMFEEMRASSYLQKVAKWDSAVLDASTVLDMATINGARALGAGDIIGSIEQGKRADIIVLDRKSVRILPLTSSNAITNAAYSAQGGDVACTIVDGRPL</sequence>
<dbReference type="Gene3D" id="3.20.20.140">
    <property type="entry name" value="Metal-dependent hydrolases"/>
    <property type="match status" value="1"/>
</dbReference>
<dbReference type="Gene3D" id="2.30.40.10">
    <property type="entry name" value="Urease, subunit C, domain 1"/>
    <property type="match status" value="1"/>
</dbReference>
<dbReference type="SUPFAM" id="SSF51556">
    <property type="entry name" value="Metallo-dependent hydrolases"/>
    <property type="match status" value="1"/>
</dbReference>
<dbReference type="GO" id="GO:0019239">
    <property type="term" value="F:deaminase activity"/>
    <property type="evidence" value="ECO:0007669"/>
    <property type="project" value="UniProtKB-ARBA"/>
</dbReference>
<proteinExistence type="predicted"/>
<organism evidence="5 6">
    <name type="scientific">Candidatus Sysuiplasma superficiale</name>
    <dbReference type="NCBI Taxonomy" id="2823368"/>
    <lineage>
        <taxon>Archaea</taxon>
        <taxon>Methanobacteriati</taxon>
        <taxon>Thermoplasmatota</taxon>
        <taxon>Thermoplasmata</taxon>
        <taxon>Candidatus Sysuiplasmatales</taxon>
        <taxon>Candidatus Sysuiplasmataceae</taxon>
        <taxon>Candidatus Sysuiplasma</taxon>
    </lineage>
</organism>
<dbReference type="EMBL" id="JAGVSJ010000025">
    <property type="protein sequence ID" value="MBX8632417.1"/>
    <property type="molecule type" value="Genomic_DNA"/>
</dbReference>
<gene>
    <name evidence="5" type="ORF">J9259_07895</name>
</gene>
<dbReference type="InterPro" id="IPR006680">
    <property type="entry name" value="Amidohydro-rel"/>
</dbReference>
<dbReference type="SUPFAM" id="SSF51338">
    <property type="entry name" value="Composite domain of metallo-dependent hydrolases"/>
    <property type="match status" value="1"/>
</dbReference>
<protein>
    <submittedName>
        <fullName evidence="5">Amidohydrolase family protein</fullName>
    </submittedName>
</protein>
<dbReference type="AlphaFoldDB" id="A0A8J7YKR0"/>
<dbReference type="CDD" id="cd01298">
    <property type="entry name" value="ATZ_TRZ_like"/>
    <property type="match status" value="1"/>
</dbReference>
<dbReference type="InterPro" id="IPR011059">
    <property type="entry name" value="Metal-dep_hydrolase_composite"/>
</dbReference>
<dbReference type="Proteomes" id="UP000716004">
    <property type="component" value="Unassembled WGS sequence"/>
</dbReference>
<name>A0A8J7YKR0_9ARCH</name>
<accession>A0A8J7YKR0</accession>
<dbReference type="Pfam" id="PF01979">
    <property type="entry name" value="Amidohydro_1"/>
    <property type="match status" value="1"/>
</dbReference>
<dbReference type="PANTHER" id="PTHR43794:SF5">
    <property type="entry name" value="CHLOROHYDROLASE FAMILY PROTEIN"/>
    <property type="match status" value="1"/>
</dbReference>
<dbReference type="FunFam" id="3.20.20.140:FF:000014">
    <property type="entry name" value="5-methylthioadenosine/S-adenosylhomocysteine deaminase"/>
    <property type="match status" value="1"/>
</dbReference>